<evidence type="ECO:0000313" key="2">
    <source>
        <dbReference type="EMBL" id="NHN33918.1"/>
    </source>
</evidence>
<evidence type="ECO:0000313" key="3">
    <source>
        <dbReference type="Proteomes" id="UP001165962"/>
    </source>
</evidence>
<dbReference type="PANTHER" id="PTHR42678">
    <property type="entry name" value="AMIDASE"/>
    <property type="match status" value="1"/>
</dbReference>
<protein>
    <submittedName>
        <fullName evidence="2">Amidase</fullName>
        <ecNumber evidence="2">3.5.1.4</ecNumber>
    </submittedName>
</protein>
<keyword evidence="2" id="KW-0378">Hydrolase</keyword>
<dbReference type="Pfam" id="PF01425">
    <property type="entry name" value="Amidase"/>
    <property type="match status" value="1"/>
</dbReference>
<reference evidence="2" key="1">
    <citation type="submission" date="2020-03" db="EMBL/GenBank/DDBJ databases">
        <title>Draft sequencing of Paenibacilllus sp. S3N08.</title>
        <authorList>
            <person name="Kim D.-U."/>
        </authorList>
    </citation>
    <scope>NUCLEOTIDE SEQUENCE</scope>
    <source>
        <strain evidence="2">S3N08</strain>
    </source>
</reference>
<accession>A0ABX0JEE1</accession>
<sequence length="492" mass="53356">MKINEIGKDKKPLQKEHLLKLQQHAWIEATIDELQAGMEQGMLTSEQLVQLYLGRIQTHDQQGVMLHSIVELNPDAVSDAAALDQERKLQGPRGVMHGIPVLLKDNIYTADRTRTSAGSWLLSDFYASKDALLVSKLREAGAVILGKTNMTEWAAFMSRQMPHGFSARGGQTLNPYGPGTIPIGGSSSGSAAAVAANLTSVAIGTETSGSIICPSSFNAIVGIKPTTGLVSCDGLILASLTQDTAGPMARTVRDAAIVLGVMVGGGLADPEWENHDYTQYLNREGLGGFTIGVVMDDYAKLDSSKQQLLNQAVADLRELGALVVEVPSIHSPDLQWTFEVVLQQFKWNMDALLAALPTSYPVHSLKELIAYNEQQADKAMLFGQDVLIDSEKTNLTPEEYLKAMEKDTYLARKIGVDQAMEVHQLDVLLFPETSGYRVAAKSGYPILSVPAGFVANSPMGIHLLGKAYSEPVLLRVAYEFEQATMHRVPPVL</sequence>
<dbReference type="GO" id="GO:0004040">
    <property type="term" value="F:amidase activity"/>
    <property type="evidence" value="ECO:0007669"/>
    <property type="project" value="UniProtKB-EC"/>
</dbReference>
<dbReference type="NCBIfam" id="NF005300">
    <property type="entry name" value="PRK06828.1"/>
    <property type="match status" value="1"/>
</dbReference>
<dbReference type="InterPro" id="IPR023631">
    <property type="entry name" value="Amidase_dom"/>
</dbReference>
<dbReference type="SUPFAM" id="SSF75304">
    <property type="entry name" value="Amidase signature (AS) enzymes"/>
    <property type="match status" value="1"/>
</dbReference>
<dbReference type="PANTHER" id="PTHR42678:SF34">
    <property type="entry name" value="OS04G0183300 PROTEIN"/>
    <property type="match status" value="1"/>
</dbReference>
<dbReference type="Gene3D" id="3.90.1300.10">
    <property type="entry name" value="Amidase signature (AS) domain"/>
    <property type="match status" value="1"/>
</dbReference>
<evidence type="ECO:0000259" key="1">
    <source>
        <dbReference type="Pfam" id="PF01425"/>
    </source>
</evidence>
<name>A0ABX0JEE1_9BACL</name>
<gene>
    <name evidence="2" type="ORF">G9U52_29290</name>
</gene>
<organism evidence="2 3">
    <name type="scientific">Paenibacillus agricola</name>
    <dbReference type="NCBI Taxonomy" id="2716264"/>
    <lineage>
        <taxon>Bacteria</taxon>
        <taxon>Bacillati</taxon>
        <taxon>Bacillota</taxon>
        <taxon>Bacilli</taxon>
        <taxon>Bacillales</taxon>
        <taxon>Paenibacillaceae</taxon>
        <taxon>Paenibacillus</taxon>
    </lineage>
</organism>
<comment type="caution">
    <text evidence="2">The sequence shown here is derived from an EMBL/GenBank/DDBJ whole genome shotgun (WGS) entry which is preliminary data.</text>
</comment>
<dbReference type="Proteomes" id="UP001165962">
    <property type="component" value="Unassembled WGS sequence"/>
</dbReference>
<feature type="domain" description="Amidase" evidence="1">
    <location>
        <begin position="48"/>
        <end position="433"/>
    </location>
</feature>
<keyword evidence="3" id="KW-1185">Reference proteome</keyword>
<proteinExistence type="predicted"/>
<dbReference type="EC" id="3.5.1.4" evidence="2"/>
<dbReference type="EMBL" id="JAAOIW010000014">
    <property type="protein sequence ID" value="NHN33918.1"/>
    <property type="molecule type" value="Genomic_DNA"/>
</dbReference>
<dbReference type="InterPro" id="IPR036928">
    <property type="entry name" value="AS_sf"/>
</dbReference>